<dbReference type="GO" id="GO:0000107">
    <property type="term" value="F:imidazoleglycerol-phosphate synthase activity"/>
    <property type="evidence" value="ECO:0007669"/>
    <property type="project" value="UniProtKB-UniRule"/>
</dbReference>
<dbReference type="Gene3D" id="3.40.50.880">
    <property type="match status" value="1"/>
</dbReference>
<keyword evidence="6 10" id="KW-0368">Histidine biosynthesis</keyword>
<dbReference type="Pfam" id="PF00117">
    <property type="entry name" value="GATase"/>
    <property type="match status" value="1"/>
</dbReference>
<feature type="domain" description="Glutamine amidotransferase" evidence="12">
    <location>
        <begin position="27"/>
        <end position="203"/>
    </location>
</feature>
<gene>
    <name evidence="10" type="primary">hisH</name>
    <name evidence="13" type="ORF">RED65_06538</name>
</gene>
<organism evidence="13 14">
    <name type="scientific">Bermanella marisrubri</name>
    <dbReference type="NCBI Taxonomy" id="207949"/>
    <lineage>
        <taxon>Bacteria</taxon>
        <taxon>Pseudomonadati</taxon>
        <taxon>Pseudomonadota</taxon>
        <taxon>Gammaproteobacteria</taxon>
        <taxon>Oceanospirillales</taxon>
        <taxon>Oceanospirillaceae</taxon>
        <taxon>Bermanella</taxon>
    </lineage>
</organism>
<dbReference type="EC" id="3.5.1.2" evidence="10"/>
<keyword evidence="10" id="KW-0963">Cytoplasm</keyword>
<evidence type="ECO:0000256" key="6">
    <source>
        <dbReference type="ARBA" id="ARBA00023102"/>
    </source>
</evidence>
<comment type="subcellular location">
    <subcellularLocation>
        <location evidence="10">Cytoplasm</location>
    </subcellularLocation>
</comment>
<dbReference type="UniPathway" id="UPA00031">
    <property type="reaction ID" value="UER00010"/>
</dbReference>
<dbReference type="Proteomes" id="UP000004263">
    <property type="component" value="Unassembled WGS sequence"/>
</dbReference>
<dbReference type="PROSITE" id="PS51273">
    <property type="entry name" value="GATASE_TYPE_1"/>
    <property type="match status" value="1"/>
</dbReference>
<dbReference type="GO" id="GO:0004359">
    <property type="term" value="F:glutaminase activity"/>
    <property type="evidence" value="ECO:0007669"/>
    <property type="project" value="UniProtKB-EC"/>
</dbReference>
<sequence>MEINDNSIGVVDYGCGNLFSVENAIKKITKNYFISSDYEKLKSADRIILPGVGSFSKAMSNLRALGIDDLIIEHVNSGKPLLGICLGMQILLSKGYEHGETKGLDLVSGEVLLFPSLEGYRIPHMGWNEVLYKSDVPNEFENIDNKTCFYFVHSYYCDVTEDIKKVYVNYCDMDVVVGFEKGNIKGVQFHPEKSQDAGIYLLRQFINGGT</sequence>
<dbReference type="InterPro" id="IPR017926">
    <property type="entry name" value="GATASE"/>
</dbReference>
<comment type="caution">
    <text evidence="13">The sequence shown here is derived from an EMBL/GenBank/DDBJ whole genome shotgun (WGS) entry which is preliminary data.</text>
</comment>
<evidence type="ECO:0000259" key="12">
    <source>
        <dbReference type="Pfam" id="PF00117"/>
    </source>
</evidence>
<comment type="catalytic activity">
    <reaction evidence="8 10">
        <text>5-[(5-phospho-1-deoxy-D-ribulos-1-ylimino)methylamino]-1-(5-phospho-beta-D-ribosyl)imidazole-4-carboxamide + L-glutamine = D-erythro-1-(imidazol-4-yl)glycerol 3-phosphate + 5-amino-1-(5-phospho-beta-D-ribosyl)imidazole-4-carboxamide + L-glutamate + H(+)</text>
        <dbReference type="Rhea" id="RHEA:24793"/>
        <dbReference type="ChEBI" id="CHEBI:15378"/>
        <dbReference type="ChEBI" id="CHEBI:29985"/>
        <dbReference type="ChEBI" id="CHEBI:58278"/>
        <dbReference type="ChEBI" id="CHEBI:58359"/>
        <dbReference type="ChEBI" id="CHEBI:58475"/>
        <dbReference type="ChEBI" id="CHEBI:58525"/>
        <dbReference type="EC" id="4.3.2.10"/>
    </reaction>
</comment>
<evidence type="ECO:0000256" key="5">
    <source>
        <dbReference type="ARBA" id="ARBA00022962"/>
    </source>
</evidence>
<feature type="active site" description="Nucleophile" evidence="10 11">
    <location>
        <position position="85"/>
    </location>
</feature>
<comment type="pathway">
    <text evidence="1 10">Amino-acid biosynthesis; L-histidine biosynthesis; L-histidine from 5-phospho-alpha-D-ribose 1-diphosphate: step 5/9.</text>
</comment>
<dbReference type="OrthoDB" id="9807137at2"/>
<evidence type="ECO:0000256" key="9">
    <source>
        <dbReference type="ARBA" id="ARBA00049534"/>
    </source>
</evidence>
<evidence type="ECO:0000256" key="8">
    <source>
        <dbReference type="ARBA" id="ARBA00047838"/>
    </source>
</evidence>
<dbReference type="AlphaFoldDB" id="Q1N2Y8"/>
<keyword evidence="14" id="KW-1185">Reference proteome</keyword>
<dbReference type="HOGENOM" id="CLU_071837_2_2_6"/>
<dbReference type="EC" id="4.3.2.10" evidence="10"/>
<keyword evidence="4 10" id="KW-0378">Hydrolase</keyword>
<dbReference type="RefSeq" id="WP_007016132.1">
    <property type="nucleotide sequence ID" value="NZ_AAQH01000006.1"/>
</dbReference>
<keyword evidence="5 10" id="KW-0315">Glutamine amidotransferase</keyword>
<keyword evidence="3 10" id="KW-0028">Amino-acid biosynthesis</keyword>
<feature type="active site" evidence="10 11">
    <location>
        <position position="192"/>
    </location>
</feature>
<dbReference type="SUPFAM" id="SSF52317">
    <property type="entry name" value="Class I glutamine amidotransferase-like"/>
    <property type="match status" value="1"/>
</dbReference>
<dbReference type="PANTHER" id="PTHR42701">
    <property type="entry name" value="IMIDAZOLE GLYCEROL PHOSPHATE SYNTHASE SUBUNIT HISH"/>
    <property type="match status" value="1"/>
</dbReference>
<evidence type="ECO:0000256" key="1">
    <source>
        <dbReference type="ARBA" id="ARBA00005091"/>
    </source>
</evidence>
<accession>Q1N2Y8</accession>
<name>Q1N2Y8_9GAMM</name>
<evidence type="ECO:0000256" key="10">
    <source>
        <dbReference type="HAMAP-Rule" id="MF_00278"/>
    </source>
</evidence>
<dbReference type="HAMAP" id="MF_00278">
    <property type="entry name" value="HisH"/>
    <property type="match status" value="1"/>
</dbReference>
<dbReference type="PANTHER" id="PTHR42701:SF1">
    <property type="entry name" value="IMIDAZOLE GLYCEROL PHOSPHATE SYNTHASE SUBUNIT HISH"/>
    <property type="match status" value="1"/>
</dbReference>
<comment type="catalytic activity">
    <reaction evidence="9 10">
        <text>L-glutamine + H2O = L-glutamate + NH4(+)</text>
        <dbReference type="Rhea" id="RHEA:15889"/>
        <dbReference type="ChEBI" id="CHEBI:15377"/>
        <dbReference type="ChEBI" id="CHEBI:28938"/>
        <dbReference type="ChEBI" id="CHEBI:29985"/>
        <dbReference type="ChEBI" id="CHEBI:58359"/>
        <dbReference type="EC" id="3.5.1.2"/>
    </reaction>
</comment>
<dbReference type="InterPro" id="IPR029062">
    <property type="entry name" value="Class_I_gatase-like"/>
</dbReference>
<dbReference type="STRING" id="207949.RED65_06538"/>
<proteinExistence type="inferred from homology"/>
<dbReference type="InterPro" id="IPR010139">
    <property type="entry name" value="Imidazole-glycPsynth_HisH"/>
</dbReference>
<feature type="active site" evidence="10 11">
    <location>
        <position position="190"/>
    </location>
</feature>
<evidence type="ECO:0000256" key="7">
    <source>
        <dbReference type="ARBA" id="ARBA00023239"/>
    </source>
</evidence>
<evidence type="ECO:0000256" key="3">
    <source>
        <dbReference type="ARBA" id="ARBA00022605"/>
    </source>
</evidence>
<comment type="subunit">
    <text evidence="2 10">Heterodimer of HisH and HisF.</text>
</comment>
<dbReference type="CDD" id="cd01748">
    <property type="entry name" value="GATase1_IGP_Synthase"/>
    <property type="match status" value="1"/>
</dbReference>
<keyword evidence="7 10" id="KW-0456">Lyase</keyword>
<reference evidence="13 14" key="1">
    <citation type="submission" date="2006-03" db="EMBL/GenBank/DDBJ databases">
        <authorList>
            <person name="Pinhassi J."/>
            <person name="Pedros-Alio C."/>
            <person name="Ferriera S."/>
            <person name="Johnson J."/>
            <person name="Kravitz S."/>
            <person name="Halpern A."/>
            <person name="Remington K."/>
            <person name="Beeson K."/>
            <person name="Tran B."/>
            <person name="Rogers Y.-H."/>
            <person name="Friedman R."/>
            <person name="Venter J.C."/>
        </authorList>
    </citation>
    <scope>NUCLEOTIDE SEQUENCE [LARGE SCALE GENOMIC DNA]</scope>
    <source>
        <strain evidence="13 14">RED65</strain>
    </source>
</reference>
<dbReference type="GO" id="GO:0016829">
    <property type="term" value="F:lyase activity"/>
    <property type="evidence" value="ECO:0007669"/>
    <property type="project" value="UniProtKB-KW"/>
</dbReference>
<comment type="function">
    <text evidence="10">IGPS catalyzes the conversion of PRFAR and glutamine to IGP, AICAR and glutamate. The HisH subunit catalyzes the hydrolysis of glutamine to glutamate and ammonia as part of the synthesis of IGP and AICAR. The resulting ammonia molecule is channeled to the active site of HisF.</text>
</comment>
<evidence type="ECO:0000256" key="4">
    <source>
        <dbReference type="ARBA" id="ARBA00022801"/>
    </source>
</evidence>
<evidence type="ECO:0000313" key="13">
    <source>
        <dbReference type="EMBL" id="EAT12531.1"/>
    </source>
</evidence>
<evidence type="ECO:0000313" key="14">
    <source>
        <dbReference type="Proteomes" id="UP000004263"/>
    </source>
</evidence>
<keyword evidence="13" id="KW-0808">Transferase</keyword>
<dbReference type="NCBIfam" id="TIGR01855">
    <property type="entry name" value="IMP_synth_hisH"/>
    <property type="match status" value="1"/>
</dbReference>
<dbReference type="EMBL" id="AAQH01000006">
    <property type="protein sequence ID" value="EAT12531.1"/>
    <property type="molecule type" value="Genomic_DNA"/>
</dbReference>
<evidence type="ECO:0000256" key="2">
    <source>
        <dbReference type="ARBA" id="ARBA00011152"/>
    </source>
</evidence>
<dbReference type="GO" id="GO:0000105">
    <property type="term" value="P:L-histidine biosynthetic process"/>
    <property type="evidence" value="ECO:0007669"/>
    <property type="project" value="UniProtKB-UniRule"/>
</dbReference>
<evidence type="ECO:0000256" key="11">
    <source>
        <dbReference type="PIRSR" id="PIRSR000495-1"/>
    </source>
</evidence>
<dbReference type="PIRSF" id="PIRSF000495">
    <property type="entry name" value="Amidotransf_hisH"/>
    <property type="match status" value="1"/>
</dbReference>
<dbReference type="GO" id="GO:0005737">
    <property type="term" value="C:cytoplasm"/>
    <property type="evidence" value="ECO:0007669"/>
    <property type="project" value="UniProtKB-SubCell"/>
</dbReference>
<protein>
    <recommendedName>
        <fullName evidence="10">Imidazole glycerol phosphate synthase subunit HisH</fullName>
        <ecNumber evidence="10">4.3.2.10</ecNumber>
    </recommendedName>
    <alternativeName>
        <fullName evidence="10">IGP synthase glutaminase subunit</fullName>
        <ecNumber evidence="10">3.5.1.2</ecNumber>
    </alternativeName>
    <alternativeName>
        <fullName evidence="10">IGP synthase subunit HisH</fullName>
    </alternativeName>
    <alternativeName>
        <fullName evidence="10">ImGP synthase subunit HisH</fullName>
        <shortName evidence="10">IGPS subunit HisH</shortName>
    </alternativeName>
</protein>